<name>A0ABU9VLV1_9BACI</name>
<proteinExistence type="inferred from homology"/>
<keyword evidence="11" id="KW-1185">Reference proteome</keyword>
<sequence>MDNKSNGRDRNHYLETRPSRKEKHGRKKTKLRSVLIDVFIRTLLSRLFTEVFNIVSRFVLRIIDMISNLLYQKNKVIFMRIPENHAFYQLKSKKRLAAILGIDSPAFFKHLDLHFTCTEFSLTKNNKTRTLLNPSKPYKRILRKINQLLQEINLPTYLHSGVKQKNALSNACYHNSHSHICTMDIKNFFPSTSEAFVYKFFKDKFKMSEDVAKIMTLLVTYKNENEVARLPQGFPTSSILSYLVYFDFFNGVNALAHSRNMKFSIYVDDLTFSSNRAFTPSFLNRIITIAQQYELTIHPDKTQFYNRHAHKKITGVILKQETVRAPLFIHKQINQHYLDILDCDLLTFSNFIEFKQKVIKTLGQIQYVRSIEGTHKYISIERNLNDFKEHFNVLSVKDKYRIQLKQEYKHFQGMFTHSIIL</sequence>
<comment type="caution">
    <text evidence="10">The sequence shown here is derived from an EMBL/GenBank/DDBJ whole genome shotgun (WGS) entry which is preliminary data.</text>
</comment>
<dbReference type="Proteomes" id="UP001418796">
    <property type="component" value="Unassembled WGS sequence"/>
</dbReference>
<evidence type="ECO:0000256" key="2">
    <source>
        <dbReference type="ARBA" id="ARBA00022695"/>
    </source>
</evidence>
<reference evidence="10 11" key="1">
    <citation type="submission" date="2024-03" db="EMBL/GenBank/DDBJ databases">
        <title>Bacilli Hybrid Assemblies.</title>
        <authorList>
            <person name="Kovac J."/>
        </authorList>
    </citation>
    <scope>NUCLEOTIDE SEQUENCE [LARGE SCALE GENOMIC DNA]</scope>
    <source>
        <strain evidence="10 11">FSL R7-0666</strain>
    </source>
</reference>
<dbReference type="Pfam" id="PF00078">
    <property type="entry name" value="RVT_1"/>
    <property type="match status" value="1"/>
</dbReference>
<gene>
    <name evidence="10" type="ORF">MKY91_17175</name>
</gene>
<dbReference type="EC" id="2.7.7.49" evidence="10"/>
<keyword evidence="6" id="KW-0051">Antiviral defense</keyword>
<dbReference type="InterPro" id="IPR043502">
    <property type="entry name" value="DNA/RNA_pol_sf"/>
</dbReference>
<dbReference type="InterPro" id="IPR000477">
    <property type="entry name" value="RT_dom"/>
</dbReference>
<evidence type="ECO:0000256" key="5">
    <source>
        <dbReference type="ARBA" id="ARBA00022918"/>
    </source>
</evidence>
<dbReference type="EMBL" id="JBCITK010000001">
    <property type="protein sequence ID" value="MEN0644890.1"/>
    <property type="molecule type" value="Genomic_DNA"/>
</dbReference>
<accession>A0ABU9VLV1</accession>
<evidence type="ECO:0000256" key="4">
    <source>
        <dbReference type="ARBA" id="ARBA00022842"/>
    </source>
</evidence>
<dbReference type="PRINTS" id="PR00866">
    <property type="entry name" value="RNADNAPOLMS"/>
</dbReference>
<evidence type="ECO:0000259" key="9">
    <source>
        <dbReference type="Pfam" id="PF00078"/>
    </source>
</evidence>
<dbReference type="SUPFAM" id="SSF56672">
    <property type="entry name" value="DNA/RNA polymerases"/>
    <property type="match status" value="1"/>
</dbReference>
<evidence type="ECO:0000256" key="3">
    <source>
        <dbReference type="ARBA" id="ARBA00022723"/>
    </source>
</evidence>
<dbReference type="InterPro" id="IPR000123">
    <property type="entry name" value="Reverse_transcriptase_msDNA"/>
</dbReference>
<dbReference type="GO" id="GO:0003964">
    <property type="term" value="F:RNA-directed DNA polymerase activity"/>
    <property type="evidence" value="ECO:0007669"/>
    <property type="project" value="UniProtKB-KW"/>
</dbReference>
<keyword evidence="2 10" id="KW-0548">Nucleotidyltransferase</keyword>
<feature type="compositionally biased region" description="Basic and acidic residues" evidence="8">
    <location>
        <begin position="1"/>
        <end position="19"/>
    </location>
</feature>
<evidence type="ECO:0000256" key="7">
    <source>
        <dbReference type="ARBA" id="ARBA00034120"/>
    </source>
</evidence>
<protein>
    <submittedName>
        <fullName evidence="10">Reverse transcriptase family protein</fullName>
        <ecNumber evidence="10">2.7.7.49</ecNumber>
    </submittedName>
</protein>
<keyword evidence="1 10" id="KW-0808">Transferase</keyword>
<organism evidence="10 11">
    <name type="scientific">Alkalicoccobacillus gibsonii</name>
    <dbReference type="NCBI Taxonomy" id="79881"/>
    <lineage>
        <taxon>Bacteria</taxon>
        <taxon>Bacillati</taxon>
        <taxon>Bacillota</taxon>
        <taxon>Bacilli</taxon>
        <taxon>Bacillales</taxon>
        <taxon>Bacillaceae</taxon>
        <taxon>Alkalicoccobacillus</taxon>
    </lineage>
</organism>
<keyword evidence="5 10" id="KW-0695">RNA-directed DNA polymerase</keyword>
<dbReference type="RefSeq" id="WP_343131506.1">
    <property type="nucleotide sequence ID" value="NZ_JBCITK010000001.1"/>
</dbReference>
<comment type="similarity">
    <text evidence="7">Belongs to the bacterial reverse transcriptase family.</text>
</comment>
<keyword evidence="4" id="KW-0460">Magnesium</keyword>
<keyword evidence="3" id="KW-0479">Metal-binding</keyword>
<evidence type="ECO:0000313" key="10">
    <source>
        <dbReference type="EMBL" id="MEN0644890.1"/>
    </source>
</evidence>
<evidence type="ECO:0000256" key="1">
    <source>
        <dbReference type="ARBA" id="ARBA00022679"/>
    </source>
</evidence>
<evidence type="ECO:0000256" key="6">
    <source>
        <dbReference type="ARBA" id="ARBA00023118"/>
    </source>
</evidence>
<dbReference type="CDD" id="cd03487">
    <property type="entry name" value="RT_Bac_retron_II"/>
    <property type="match status" value="1"/>
</dbReference>
<feature type="region of interest" description="Disordered" evidence="8">
    <location>
        <begin position="1"/>
        <end position="26"/>
    </location>
</feature>
<feature type="domain" description="Reverse transcriptase" evidence="9">
    <location>
        <begin position="125"/>
        <end position="316"/>
    </location>
</feature>
<evidence type="ECO:0000256" key="8">
    <source>
        <dbReference type="SAM" id="MobiDB-lite"/>
    </source>
</evidence>
<evidence type="ECO:0000313" key="11">
    <source>
        <dbReference type="Proteomes" id="UP001418796"/>
    </source>
</evidence>